<comment type="caution">
    <text evidence="2">The sequence shown here is derived from an EMBL/GenBank/DDBJ whole genome shotgun (WGS) entry which is preliminary data.</text>
</comment>
<dbReference type="Proteomes" id="UP000004394">
    <property type="component" value="Unassembled WGS sequence"/>
</dbReference>
<dbReference type="BioCyc" id="PMAR862515-HMP:GMOO-1823-MONOMER"/>
<feature type="signal peptide" evidence="1">
    <location>
        <begin position="1"/>
        <end position="19"/>
    </location>
</feature>
<dbReference type="SUPFAM" id="SSF63825">
    <property type="entry name" value="YWTD domain"/>
    <property type="match status" value="1"/>
</dbReference>
<dbReference type="InterPro" id="IPR015943">
    <property type="entry name" value="WD40/YVTN_repeat-like_dom_sf"/>
</dbReference>
<dbReference type="Pfam" id="PF16819">
    <property type="entry name" value="DUF5074"/>
    <property type="match status" value="1"/>
</dbReference>
<reference evidence="2" key="1">
    <citation type="submission" date="2010-07" db="EMBL/GenBank/DDBJ databases">
        <authorList>
            <person name="Muzny D."/>
            <person name="Qin X."/>
            <person name="Deng J."/>
            <person name="Jiang H."/>
            <person name="Liu Y."/>
            <person name="Qu J."/>
            <person name="Song X.-Z."/>
            <person name="Zhang L."/>
            <person name="Thornton R."/>
            <person name="Coyle M."/>
            <person name="Francisco L."/>
            <person name="Jackson L."/>
            <person name="Javaid M."/>
            <person name="Korchina V."/>
            <person name="Kovar C."/>
            <person name="Mata R."/>
            <person name="Mathew T."/>
            <person name="Ngo R."/>
            <person name="Nguyen L."/>
            <person name="Nguyen N."/>
            <person name="Okwuonu G."/>
            <person name="Ongeri F."/>
            <person name="Pham C."/>
            <person name="Simmons D."/>
            <person name="Wilczek-Boney K."/>
            <person name="Hale W."/>
            <person name="Jakkamsetti A."/>
            <person name="Pham P."/>
            <person name="Ruth R."/>
            <person name="San Lucas F."/>
            <person name="Warren J."/>
            <person name="Zhang J."/>
            <person name="Zhao Z."/>
            <person name="Zhou C."/>
            <person name="Zhu D."/>
            <person name="Lee S."/>
            <person name="Bess C."/>
            <person name="Blankenburg K."/>
            <person name="Forbes L."/>
            <person name="Fu Q."/>
            <person name="Gubbala S."/>
            <person name="Hirani K."/>
            <person name="Jayaseelan J.C."/>
            <person name="Lara F."/>
            <person name="Munidasa M."/>
            <person name="Palculict T."/>
            <person name="Patil S."/>
            <person name="Pu L.-L."/>
            <person name="Saada N."/>
            <person name="Tang L."/>
            <person name="Weissenberger G."/>
            <person name="Zhu Y."/>
            <person name="Hemphill L."/>
            <person name="Shang Y."/>
            <person name="Youmans B."/>
            <person name="Ayvaz T."/>
            <person name="Ross M."/>
            <person name="Santibanez J."/>
            <person name="Aqrawi P."/>
            <person name="Gross S."/>
            <person name="Joshi V."/>
            <person name="Fowler G."/>
            <person name="Nazareth L."/>
            <person name="Reid J."/>
            <person name="Worley K."/>
            <person name="Petrosino J."/>
            <person name="Highlander S."/>
            <person name="Gibbs R."/>
        </authorList>
    </citation>
    <scope>NUCLEOTIDE SEQUENCE [LARGE SCALE GENOMIC DNA]</scope>
    <source>
        <strain evidence="2">DSM 16973</strain>
    </source>
</reference>
<dbReference type="STRING" id="862515.HMPREF0658_1798"/>
<evidence type="ECO:0000313" key="3">
    <source>
        <dbReference type="Proteomes" id="UP000004394"/>
    </source>
</evidence>
<organism evidence="2 3">
    <name type="scientific">Hoylesella marshii DSM 16973 = JCM 13450</name>
    <dbReference type="NCBI Taxonomy" id="862515"/>
    <lineage>
        <taxon>Bacteria</taxon>
        <taxon>Pseudomonadati</taxon>
        <taxon>Bacteroidota</taxon>
        <taxon>Bacteroidia</taxon>
        <taxon>Bacteroidales</taxon>
        <taxon>Prevotellaceae</taxon>
        <taxon>Hoylesella</taxon>
    </lineage>
</organism>
<evidence type="ECO:0000256" key="1">
    <source>
        <dbReference type="SAM" id="SignalP"/>
    </source>
</evidence>
<dbReference type="eggNOG" id="COG3292">
    <property type="taxonomic scope" value="Bacteria"/>
</dbReference>
<dbReference type="HOGENOM" id="CLU_010906_2_0_10"/>
<evidence type="ECO:0000313" key="2">
    <source>
        <dbReference type="EMBL" id="EFM01236.1"/>
    </source>
</evidence>
<dbReference type="Gene3D" id="2.130.10.10">
    <property type="entry name" value="YVTN repeat-like/Quinoprotein amine dehydrogenase"/>
    <property type="match status" value="1"/>
</dbReference>
<dbReference type="EMBL" id="AEEI01000052">
    <property type="protein sequence ID" value="EFM01236.1"/>
    <property type="molecule type" value="Genomic_DNA"/>
</dbReference>
<feature type="chain" id="PRO_5003138311" evidence="1">
    <location>
        <begin position="20"/>
        <end position="581"/>
    </location>
</feature>
<dbReference type="AlphaFoldDB" id="E0NUE5"/>
<name>E0NUE5_9BACT</name>
<dbReference type="RefSeq" id="WP_006950087.1">
    <property type="nucleotide sequence ID" value="NZ_GL397214.1"/>
</dbReference>
<sequence>MRKLILLSIGALFSMQSYAQSVPTFQSQRLHILSKEDSIRLAKLKNVPITPVASTRAGAGFTPHDYSKGFFLVNEDWYGHRNSTINHFDDDWNIEYETVKSNNPGKSLGCTNQYAMIWGNKVFCVSKQNQDPGEKDVVGARFTVLDKKTMKIEVQFKEFPNKADGRGCVGVSPSKVYVGTSSGILVYDIGKQQFTKAIEKTGATKPNDLYHGQIGSMVRMYDYVYAVHQSKGLLVVDADADTLVSVITPLTVVKNKKGKPVDLGFGSVVASKDGRLWLSVCDPSGSGQAYKFLECYDPKTKQHTVMPIDDKFFGPGNSWYAWTPDGFCASTQNNVLYWNGGRNSWFSNKMIFKFDIDKNEITKFIDIEATKWKMYGCSFRIHPVTDKSIMSQYIDFGNPTYQIVESDTNGDSIKCVPLKKQYWFPSIPMFPDNALPKYNHSFLRNAGYKSNAIEAEVGKEVKLSLKDMASDADNMECLMIKWVYKTTDNVKGAYVSNDTLHFTPNAKGQGMIAVRYCSNGQFNTATFDVKVKAATTGIENARTTKKVVAIYSIDGKKLKEQQRGINILKYEDGTVEKVIVR</sequence>
<proteinExistence type="predicted"/>
<gene>
    <name evidence="2" type="ORF">HMPREF0658_1798</name>
</gene>
<protein>
    <submittedName>
        <fullName evidence="2">Uncharacterized protein</fullName>
    </submittedName>
</protein>
<keyword evidence="3" id="KW-1185">Reference proteome</keyword>
<accession>E0NUE5</accession>
<dbReference type="InterPro" id="IPR031815">
    <property type="entry name" value="DUF5074"/>
</dbReference>
<keyword evidence="1" id="KW-0732">Signal</keyword>